<name>A0A0V0QA35_PSEPJ</name>
<reference evidence="1 2" key="1">
    <citation type="journal article" date="2015" name="Sci. Rep.">
        <title>Genome of the facultative scuticociliatosis pathogen Pseudocohnilembus persalinus provides insight into its virulence through horizontal gene transfer.</title>
        <authorList>
            <person name="Xiong J."/>
            <person name="Wang G."/>
            <person name="Cheng J."/>
            <person name="Tian M."/>
            <person name="Pan X."/>
            <person name="Warren A."/>
            <person name="Jiang C."/>
            <person name="Yuan D."/>
            <person name="Miao W."/>
        </authorList>
    </citation>
    <scope>NUCLEOTIDE SEQUENCE [LARGE SCALE GENOMIC DNA]</scope>
    <source>
        <strain evidence="1">36N120E</strain>
    </source>
</reference>
<evidence type="ECO:0008006" key="3">
    <source>
        <dbReference type="Google" id="ProtNLM"/>
    </source>
</evidence>
<evidence type="ECO:0000313" key="2">
    <source>
        <dbReference type="Proteomes" id="UP000054937"/>
    </source>
</evidence>
<dbReference type="AlphaFoldDB" id="A0A0V0QA35"/>
<dbReference type="Proteomes" id="UP000054937">
    <property type="component" value="Unassembled WGS sequence"/>
</dbReference>
<keyword evidence="2" id="KW-1185">Reference proteome</keyword>
<gene>
    <name evidence="1" type="ORF">PPERSA_11642</name>
</gene>
<dbReference type="Gene3D" id="3.40.50.300">
    <property type="entry name" value="P-loop containing nucleotide triphosphate hydrolases"/>
    <property type="match status" value="1"/>
</dbReference>
<proteinExistence type="predicted"/>
<organism evidence="1 2">
    <name type="scientific">Pseudocohnilembus persalinus</name>
    <name type="common">Ciliate</name>
    <dbReference type="NCBI Taxonomy" id="266149"/>
    <lineage>
        <taxon>Eukaryota</taxon>
        <taxon>Sar</taxon>
        <taxon>Alveolata</taxon>
        <taxon>Ciliophora</taxon>
        <taxon>Intramacronucleata</taxon>
        <taxon>Oligohymenophorea</taxon>
        <taxon>Scuticociliatia</taxon>
        <taxon>Philasterida</taxon>
        <taxon>Pseudocohnilembidae</taxon>
        <taxon>Pseudocohnilembus</taxon>
    </lineage>
</organism>
<evidence type="ECO:0000313" key="1">
    <source>
        <dbReference type="EMBL" id="KRW99041.1"/>
    </source>
</evidence>
<protein>
    <recommendedName>
        <fullName evidence="3">P-loop containing nucleoside triphosphate hydrolase</fullName>
    </recommendedName>
</protein>
<sequence>MDENDTYEDLVDEISINYESKLNQNTTEQFGDVTQEKLQNSLHSLRLKSTSSFQSAFGQNRIEEVNYQEIINPNIKLKCFIFHNQISKIEDGPKIIGFSGPSQVGKTMISEIIQYNFQAEYLQSNQYLKSEFAEKEMNGNIDHQKCYDWDKMLKDIKILCNQTKLPLIVIE</sequence>
<accession>A0A0V0QA35</accession>
<dbReference type="InParanoid" id="A0A0V0QA35"/>
<dbReference type="EMBL" id="LDAU01000223">
    <property type="protein sequence ID" value="KRW99041.1"/>
    <property type="molecule type" value="Genomic_DNA"/>
</dbReference>
<comment type="caution">
    <text evidence="1">The sequence shown here is derived from an EMBL/GenBank/DDBJ whole genome shotgun (WGS) entry which is preliminary data.</text>
</comment>
<dbReference type="InterPro" id="IPR027417">
    <property type="entry name" value="P-loop_NTPase"/>
</dbReference>